<dbReference type="AlphaFoldDB" id="A0A1B8PK75"/>
<reference evidence="8 9" key="1">
    <citation type="submission" date="2016-06" db="EMBL/GenBank/DDBJ databases">
        <title>Draft genome of Moraxella nonliquefaciens CCUG 60284.</title>
        <authorList>
            <person name="Salva-Serra F."/>
            <person name="Engstrom-Jakobsson H."/>
            <person name="Thorell K."/>
            <person name="Gonzales-Siles L."/>
            <person name="Karlsson R."/>
            <person name="Boulund F."/>
            <person name="Engstrand L."/>
            <person name="Kristiansson E."/>
            <person name="Moore E."/>
        </authorList>
    </citation>
    <scope>NUCLEOTIDE SEQUENCE [LARGE SCALE GENOMIC DNA]</scope>
    <source>
        <strain evidence="8 9">CCUG 60284</strain>
    </source>
</reference>
<keyword evidence="3" id="KW-0143">Chaperone</keyword>
<gene>
    <name evidence="8" type="ORF">A9Z60_08380</name>
</gene>
<dbReference type="Pfam" id="PF02492">
    <property type="entry name" value="cobW"/>
    <property type="match status" value="1"/>
</dbReference>
<protein>
    <submittedName>
        <fullName evidence="8">Metal chaperone</fullName>
    </submittedName>
</protein>
<dbReference type="Pfam" id="PF07683">
    <property type="entry name" value="CobW_C"/>
    <property type="match status" value="1"/>
</dbReference>
<dbReference type="OrthoDB" id="9808822at2"/>
<dbReference type="Proteomes" id="UP000092671">
    <property type="component" value="Unassembled WGS sequence"/>
</dbReference>
<dbReference type="Gene3D" id="3.40.50.300">
    <property type="entry name" value="P-loop containing nucleotide triphosphate hydrolases"/>
    <property type="match status" value="1"/>
</dbReference>
<dbReference type="PANTHER" id="PTHR13748:SF62">
    <property type="entry name" value="COBW DOMAIN-CONTAINING PROTEIN"/>
    <property type="match status" value="1"/>
</dbReference>
<feature type="domain" description="CobW C-terminal" evidence="7">
    <location>
        <begin position="222"/>
        <end position="316"/>
    </location>
</feature>
<comment type="function">
    <text evidence="5">Zinc chaperone that directly transfers zinc cofactor to target proteins, thereby activating them. Zinc is transferred from the CXCC motif in the GTPase domain to the zinc binding site in target proteins in a process requiring GTP hydrolysis.</text>
</comment>
<comment type="similarity">
    <text evidence="4">Belongs to the SIMIBI class G3E GTPase family. ZNG1 subfamily.</text>
</comment>
<dbReference type="InterPro" id="IPR003495">
    <property type="entry name" value="CobW/HypB/UreG_nucleotide-bd"/>
</dbReference>
<dbReference type="InterPro" id="IPR011629">
    <property type="entry name" value="CobW-like_C"/>
</dbReference>
<evidence type="ECO:0000256" key="3">
    <source>
        <dbReference type="ARBA" id="ARBA00023186"/>
    </source>
</evidence>
<dbReference type="SUPFAM" id="SSF52540">
    <property type="entry name" value="P-loop containing nucleoside triphosphate hydrolases"/>
    <property type="match status" value="1"/>
</dbReference>
<dbReference type="EMBL" id="LZDN01000009">
    <property type="protein sequence ID" value="OBX50992.1"/>
    <property type="molecule type" value="Genomic_DNA"/>
</dbReference>
<evidence type="ECO:0000256" key="1">
    <source>
        <dbReference type="ARBA" id="ARBA00022741"/>
    </source>
</evidence>
<keyword evidence="1" id="KW-0547">Nucleotide-binding</keyword>
<dbReference type="GO" id="GO:0016787">
    <property type="term" value="F:hydrolase activity"/>
    <property type="evidence" value="ECO:0007669"/>
    <property type="project" value="UniProtKB-KW"/>
</dbReference>
<evidence type="ECO:0000256" key="5">
    <source>
        <dbReference type="ARBA" id="ARBA00045658"/>
    </source>
</evidence>
<evidence type="ECO:0000259" key="7">
    <source>
        <dbReference type="SMART" id="SM00833"/>
    </source>
</evidence>
<dbReference type="Gene3D" id="3.30.1220.10">
    <property type="entry name" value="CobW-like, C-terminal domain"/>
    <property type="match status" value="1"/>
</dbReference>
<dbReference type="GO" id="GO:0000166">
    <property type="term" value="F:nucleotide binding"/>
    <property type="evidence" value="ECO:0007669"/>
    <property type="project" value="UniProtKB-KW"/>
</dbReference>
<evidence type="ECO:0000256" key="2">
    <source>
        <dbReference type="ARBA" id="ARBA00022801"/>
    </source>
</evidence>
<accession>A0A1B8PK75</accession>
<organism evidence="8 9">
    <name type="scientific">Moraxella nonliquefaciens</name>
    <dbReference type="NCBI Taxonomy" id="478"/>
    <lineage>
        <taxon>Bacteria</taxon>
        <taxon>Pseudomonadati</taxon>
        <taxon>Pseudomonadota</taxon>
        <taxon>Gammaproteobacteria</taxon>
        <taxon>Moraxellales</taxon>
        <taxon>Moraxellaceae</taxon>
        <taxon>Moraxella</taxon>
    </lineage>
</organism>
<dbReference type="SUPFAM" id="SSF90002">
    <property type="entry name" value="Hypothetical protein YjiA, C-terminal domain"/>
    <property type="match status" value="1"/>
</dbReference>
<dbReference type="InterPro" id="IPR051316">
    <property type="entry name" value="Zinc-reg_GTPase_activator"/>
</dbReference>
<evidence type="ECO:0000256" key="4">
    <source>
        <dbReference type="ARBA" id="ARBA00034320"/>
    </source>
</evidence>
<dbReference type="InterPro" id="IPR036627">
    <property type="entry name" value="CobW-likC_sf"/>
</dbReference>
<sequence>MPMNKIPIHIVTGFLGSGKTTFIQQILKNDQNAKTLVLINEFGEVGLDDLLVKPINDNTYLLSSGCMCCTVLTDLKDTLLSTLALNKDALVFDKILIETTGLANPASILSTLTQDMHLKGRFVLHGMTAIIDAQHARTQATTAPEWLPQVISCQQYVLSKTDLCQTNDMIYLQTLINEVNPDAIEVHVDDFINMQALFTKTFDVLPKSTFFLKSEQDIHAKTQSLLLSFDKPIDWLAFGLWLSLLLEQYGEHVLRLKGVLHLQGIDKPILLQGVQHCLYPPEHLPAPMWYDDISRLVMIVRGLDVADIERSAKTVLSHLRKV</sequence>
<keyword evidence="2" id="KW-0378">Hydrolase</keyword>
<evidence type="ECO:0000313" key="9">
    <source>
        <dbReference type="Proteomes" id="UP000092671"/>
    </source>
</evidence>
<dbReference type="InterPro" id="IPR027417">
    <property type="entry name" value="P-loop_NTPase"/>
</dbReference>
<proteinExistence type="inferred from homology"/>
<dbReference type="GO" id="GO:0005737">
    <property type="term" value="C:cytoplasm"/>
    <property type="evidence" value="ECO:0007669"/>
    <property type="project" value="TreeGrafter"/>
</dbReference>
<name>A0A1B8PK75_MORNO</name>
<dbReference type="SMART" id="SM00833">
    <property type="entry name" value="CobW_C"/>
    <property type="match status" value="1"/>
</dbReference>
<dbReference type="CDD" id="cd03112">
    <property type="entry name" value="CobW-like"/>
    <property type="match status" value="1"/>
</dbReference>
<evidence type="ECO:0000313" key="8">
    <source>
        <dbReference type="EMBL" id="OBX50992.1"/>
    </source>
</evidence>
<comment type="caution">
    <text evidence="8">The sequence shown here is derived from an EMBL/GenBank/DDBJ whole genome shotgun (WGS) entry which is preliminary data.</text>
</comment>
<evidence type="ECO:0000256" key="6">
    <source>
        <dbReference type="ARBA" id="ARBA00049117"/>
    </source>
</evidence>
<comment type="catalytic activity">
    <reaction evidence="6">
        <text>GTP + H2O = GDP + phosphate + H(+)</text>
        <dbReference type="Rhea" id="RHEA:19669"/>
        <dbReference type="ChEBI" id="CHEBI:15377"/>
        <dbReference type="ChEBI" id="CHEBI:15378"/>
        <dbReference type="ChEBI" id="CHEBI:37565"/>
        <dbReference type="ChEBI" id="CHEBI:43474"/>
        <dbReference type="ChEBI" id="CHEBI:58189"/>
    </reaction>
    <physiologicalReaction direction="left-to-right" evidence="6">
        <dbReference type="Rhea" id="RHEA:19670"/>
    </physiologicalReaction>
</comment>
<dbReference type="PANTHER" id="PTHR13748">
    <property type="entry name" value="COBW-RELATED"/>
    <property type="match status" value="1"/>
</dbReference>